<dbReference type="InterPro" id="IPR031424">
    <property type="entry name" value="QVR-like"/>
</dbReference>
<dbReference type="GO" id="GO:0032222">
    <property type="term" value="P:regulation of synaptic transmission, cholinergic"/>
    <property type="evidence" value="ECO:0007669"/>
    <property type="project" value="InterPro"/>
</dbReference>
<dbReference type="WBParaSite" id="MCU_006858-RB">
    <property type="protein sequence ID" value="MCU_006858-RB"/>
    <property type="gene ID" value="MCU_006858"/>
</dbReference>
<keyword evidence="3" id="KW-0472">Membrane</keyword>
<keyword evidence="2" id="KW-0325">Glycoprotein</keyword>
<dbReference type="CDD" id="cd23595">
    <property type="entry name" value="TFP_LU_ECD_Qvr"/>
    <property type="match status" value="1"/>
</dbReference>
<keyword evidence="3" id="KW-1133">Transmembrane helix</keyword>
<protein>
    <submittedName>
        <fullName evidence="4 5">Protein quiver</fullName>
    </submittedName>
</protein>
<evidence type="ECO:0000256" key="2">
    <source>
        <dbReference type="ARBA" id="ARBA00023180"/>
    </source>
</evidence>
<dbReference type="Pfam" id="PF17064">
    <property type="entry name" value="QVR"/>
    <property type="match status" value="1"/>
</dbReference>
<evidence type="ECO:0000313" key="5">
    <source>
        <dbReference type="WBParaSite" id="MCU_006858-RC"/>
    </source>
</evidence>
<dbReference type="WBParaSite" id="MCU_006858-RC">
    <property type="protein sequence ID" value="MCU_006858-RC"/>
    <property type="gene ID" value="MCU_006858"/>
</dbReference>
<accession>A0A5K3FAR6</accession>
<dbReference type="AlphaFoldDB" id="A0A5K3FAR6"/>
<evidence type="ECO:0000256" key="1">
    <source>
        <dbReference type="ARBA" id="ARBA00022729"/>
    </source>
</evidence>
<evidence type="ECO:0000313" key="4">
    <source>
        <dbReference type="WBParaSite" id="MCU_006858-RB"/>
    </source>
</evidence>
<name>A0A5K3FAR6_MESCO</name>
<dbReference type="GO" id="GO:0030431">
    <property type="term" value="P:sleep"/>
    <property type="evidence" value="ECO:0007669"/>
    <property type="project" value="InterPro"/>
</dbReference>
<sequence length="208" mass="23770">MAMPMRWPLLCIMYGVFYSLTISLILDTVSSWTSSVITHIDDALFRRECNCDRLNKHHHHHYYYRYTSTGSVPSFGAYATDPDAICPMQSRPCVECRSDRHPYCRDPFNYSLLNFNDIPYKLCSGYCVKWIRAPLEDDDGSHGDLYVRTCSTNLNIGFQVSPVCLRESHTVGRSLCFCNSPKCNSAPLAHTFPLPVTLFLLVAFFTLL</sequence>
<reference evidence="4 5" key="1">
    <citation type="submission" date="2019-11" db="UniProtKB">
        <authorList>
            <consortium name="WormBaseParasite"/>
        </authorList>
    </citation>
    <scope>IDENTIFICATION</scope>
</reference>
<feature type="transmembrane region" description="Helical" evidence="3">
    <location>
        <begin position="7"/>
        <end position="26"/>
    </location>
</feature>
<organism evidence="5">
    <name type="scientific">Mesocestoides corti</name>
    <name type="common">Flatworm</name>
    <dbReference type="NCBI Taxonomy" id="53468"/>
    <lineage>
        <taxon>Eukaryota</taxon>
        <taxon>Metazoa</taxon>
        <taxon>Spiralia</taxon>
        <taxon>Lophotrochozoa</taxon>
        <taxon>Platyhelminthes</taxon>
        <taxon>Cestoda</taxon>
        <taxon>Eucestoda</taxon>
        <taxon>Cyclophyllidea</taxon>
        <taxon>Mesocestoididae</taxon>
        <taxon>Mesocestoides</taxon>
    </lineage>
</organism>
<proteinExistence type="predicted"/>
<keyword evidence="1" id="KW-0732">Signal</keyword>
<keyword evidence="3" id="KW-0812">Transmembrane</keyword>
<evidence type="ECO:0000256" key="3">
    <source>
        <dbReference type="SAM" id="Phobius"/>
    </source>
</evidence>